<dbReference type="EMBL" id="CP075869">
    <property type="protein sequence ID" value="QYT04784.1"/>
    <property type="molecule type" value="Genomic_DNA"/>
</dbReference>
<reference evidence="3 4" key="1">
    <citation type="journal article" date="2021" name="BMC Genomics">
        <title>Telomere-to-telomere genome assembly of asparaginase-producing Trichoderma simmonsii.</title>
        <authorList>
            <person name="Chung D."/>
            <person name="Kwon Y.M."/>
            <person name="Yang Y."/>
        </authorList>
    </citation>
    <scope>NUCLEOTIDE SEQUENCE [LARGE SCALE GENOMIC DNA]</scope>
    <source>
        <strain evidence="3 4">GH-Sj1</strain>
    </source>
</reference>
<accession>A0A8G0LM22</accession>
<protein>
    <recommendedName>
        <fullName evidence="2">NB-ARC domain-containing protein</fullName>
    </recommendedName>
</protein>
<keyword evidence="4" id="KW-1185">Reference proteome</keyword>
<feature type="domain" description="NB-ARC" evidence="2">
    <location>
        <begin position="114"/>
        <end position="273"/>
    </location>
</feature>
<evidence type="ECO:0000259" key="2">
    <source>
        <dbReference type="Pfam" id="PF00931"/>
    </source>
</evidence>
<dbReference type="SUPFAM" id="SSF52540">
    <property type="entry name" value="P-loop containing nucleoside triphosphate hydrolases"/>
    <property type="match status" value="1"/>
</dbReference>
<sequence>MADGCDNATGERAYAMPQPGPSQPHIATITGITLGDYGNIHQGDQNMSIEQFHHVTNNYTYPPPDIGSHPTFDPHQDRPRAPCWTVPFGRNKDFVGRESILDQLLDMISPNEDEDDCQRTVISGLGGVGKTQIALEAAFRVRNRYRDCHVFWVPAINITTFENAYREIGRELKIQTIENDKTNIKLLVKAALSQSSDNWLLIIDNADDATLFGKTSEVTSLSDYLPFNLKGSILFTTRNVEVSQKLDVRKENVVHLMEMSQAEATNMLQKGLNPHQMSDTQSLESLLEFLTNLPLAIKQASAYMIKTGMAISQYLEYCRSSDEHLIKLLSKNFDDRARYETTQNPITTTWMISFRAISRDNPPAASYLRFMAFLAEKDIPKRLLPPASDELDAYEAIGTLKAYGFISERERGDSYDIHRLVRLVMQNWMAQDEKELQTYITAVMQRLDVVVPFPFFSNKDAWARYLPHAMMALKFQDHMFDQTLRSNILHKVARCLVYLGKIPDSKRLNQQALELHIAVLGDEHPHTLAIIDTYMMIAIHEDGDVVFEQISKKALKLRKRLLGAEHPSTLRSMHSLSIAYYKQGRYKESEQLSQQTIDLQIKTIGAEHPDTLASMHSLCLALYGRGEYRESEQMSRQTLELHIKVLGPNHYNTLEVMQTLSAAVYIRGHARG</sequence>
<dbReference type="SUPFAM" id="SSF48452">
    <property type="entry name" value="TPR-like"/>
    <property type="match status" value="1"/>
</dbReference>
<dbReference type="InterPro" id="IPR002182">
    <property type="entry name" value="NB-ARC"/>
</dbReference>
<dbReference type="AlphaFoldDB" id="A0A8G0LM22"/>
<dbReference type="PANTHER" id="PTHR46082">
    <property type="entry name" value="ATP/GTP-BINDING PROTEIN-RELATED"/>
    <property type="match status" value="1"/>
</dbReference>
<dbReference type="PANTHER" id="PTHR46082:SF6">
    <property type="entry name" value="AAA+ ATPASE DOMAIN-CONTAINING PROTEIN-RELATED"/>
    <property type="match status" value="1"/>
</dbReference>
<evidence type="ECO:0000256" key="1">
    <source>
        <dbReference type="SAM" id="MobiDB-lite"/>
    </source>
</evidence>
<gene>
    <name evidence="3" type="ORF">H0G86_011686</name>
</gene>
<dbReference type="InterPro" id="IPR053137">
    <property type="entry name" value="NLR-like"/>
</dbReference>
<dbReference type="GO" id="GO:0043531">
    <property type="term" value="F:ADP binding"/>
    <property type="evidence" value="ECO:0007669"/>
    <property type="project" value="InterPro"/>
</dbReference>
<dbReference type="InterPro" id="IPR011990">
    <property type="entry name" value="TPR-like_helical_dom_sf"/>
</dbReference>
<dbReference type="InterPro" id="IPR027417">
    <property type="entry name" value="P-loop_NTPase"/>
</dbReference>
<dbReference type="Gene3D" id="1.25.40.10">
    <property type="entry name" value="Tetratricopeptide repeat domain"/>
    <property type="match status" value="1"/>
</dbReference>
<organism evidence="3 4">
    <name type="scientific">Trichoderma simmonsii</name>
    <dbReference type="NCBI Taxonomy" id="1491479"/>
    <lineage>
        <taxon>Eukaryota</taxon>
        <taxon>Fungi</taxon>
        <taxon>Dikarya</taxon>
        <taxon>Ascomycota</taxon>
        <taxon>Pezizomycotina</taxon>
        <taxon>Sordariomycetes</taxon>
        <taxon>Hypocreomycetidae</taxon>
        <taxon>Hypocreales</taxon>
        <taxon>Hypocreaceae</taxon>
        <taxon>Trichoderma</taxon>
    </lineage>
</organism>
<evidence type="ECO:0000313" key="3">
    <source>
        <dbReference type="EMBL" id="QYT04784.1"/>
    </source>
</evidence>
<dbReference type="Gene3D" id="3.40.50.300">
    <property type="entry name" value="P-loop containing nucleotide triphosphate hydrolases"/>
    <property type="match status" value="1"/>
</dbReference>
<evidence type="ECO:0000313" key="4">
    <source>
        <dbReference type="Proteomes" id="UP000826661"/>
    </source>
</evidence>
<feature type="region of interest" description="Disordered" evidence="1">
    <location>
        <begin position="1"/>
        <end position="22"/>
    </location>
</feature>
<dbReference type="Pfam" id="PF13374">
    <property type="entry name" value="TPR_10"/>
    <property type="match status" value="3"/>
</dbReference>
<proteinExistence type="predicted"/>
<dbReference type="Proteomes" id="UP000826661">
    <property type="component" value="Chromosome VI"/>
</dbReference>
<name>A0A8G0LM22_9HYPO</name>
<dbReference type="Pfam" id="PF00931">
    <property type="entry name" value="NB-ARC"/>
    <property type="match status" value="1"/>
</dbReference>